<dbReference type="EMBL" id="BARW01013097">
    <property type="protein sequence ID" value="GAI76115.1"/>
    <property type="molecule type" value="Genomic_DNA"/>
</dbReference>
<dbReference type="AlphaFoldDB" id="X1SL79"/>
<organism evidence="1">
    <name type="scientific">marine sediment metagenome</name>
    <dbReference type="NCBI Taxonomy" id="412755"/>
    <lineage>
        <taxon>unclassified sequences</taxon>
        <taxon>metagenomes</taxon>
        <taxon>ecological metagenomes</taxon>
    </lineage>
</organism>
<protein>
    <submittedName>
        <fullName evidence="1">Uncharacterized protein</fullName>
    </submittedName>
</protein>
<feature type="non-terminal residue" evidence="1">
    <location>
        <position position="1"/>
    </location>
</feature>
<sequence>REFLRLTADPPVIYNKTCKRDLFSSMTYDPESDPDFLRES</sequence>
<comment type="caution">
    <text evidence="1">The sequence shown here is derived from an EMBL/GenBank/DDBJ whole genome shotgun (WGS) entry which is preliminary data.</text>
</comment>
<gene>
    <name evidence="1" type="ORF">S12H4_24241</name>
</gene>
<evidence type="ECO:0000313" key="1">
    <source>
        <dbReference type="EMBL" id="GAI76115.1"/>
    </source>
</evidence>
<proteinExistence type="predicted"/>
<name>X1SL79_9ZZZZ</name>
<reference evidence="1" key="1">
    <citation type="journal article" date="2014" name="Front. Microbiol.">
        <title>High frequency of phylogenetically diverse reductive dehalogenase-homologous genes in deep subseafloor sedimentary metagenomes.</title>
        <authorList>
            <person name="Kawai M."/>
            <person name="Futagami T."/>
            <person name="Toyoda A."/>
            <person name="Takaki Y."/>
            <person name="Nishi S."/>
            <person name="Hori S."/>
            <person name="Arai W."/>
            <person name="Tsubouchi T."/>
            <person name="Morono Y."/>
            <person name="Uchiyama I."/>
            <person name="Ito T."/>
            <person name="Fujiyama A."/>
            <person name="Inagaki F."/>
            <person name="Takami H."/>
        </authorList>
    </citation>
    <scope>NUCLEOTIDE SEQUENCE</scope>
    <source>
        <strain evidence="1">Expedition CK06-06</strain>
    </source>
</reference>
<accession>X1SL79</accession>